<evidence type="ECO:0000256" key="3">
    <source>
        <dbReference type="ARBA" id="ARBA00023163"/>
    </source>
</evidence>
<feature type="domain" description="HTH gntR-type" evidence="4">
    <location>
        <begin position="31"/>
        <end position="97"/>
    </location>
</feature>
<evidence type="ECO:0000259" key="4">
    <source>
        <dbReference type="PROSITE" id="PS50949"/>
    </source>
</evidence>
<evidence type="ECO:0000256" key="2">
    <source>
        <dbReference type="ARBA" id="ARBA00023125"/>
    </source>
</evidence>
<dbReference type="SMART" id="SM00895">
    <property type="entry name" value="FCD"/>
    <property type="match status" value="1"/>
</dbReference>
<evidence type="ECO:0000256" key="1">
    <source>
        <dbReference type="ARBA" id="ARBA00023015"/>
    </source>
</evidence>
<dbReference type="GO" id="GO:0003700">
    <property type="term" value="F:DNA-binding transcription factor activity"/>
    <property type="evidence" value="ECO:0007669"/>
    <property type="project" value="InterPro"/>
</dbReference>
<dbReference type="AlphaFoldDB" id="A8IAA1"/>
<dbReference type="KEGG" id="azc:AZC_2483"/>
<keyword evidence="6" id="KW-1185">Reference proteome</keyword>
<proteinExistence type="predicted"/>
<dbReference type="InterPro" id="IPR036388">
    <property type="entry name" value="WH-like_DNA-bd_sf"/>
</dbReference>
<dbReference type="CDD" id="cd07377">
    <property type="entry name" value="WHTH_GntR"/>
    <property type="match status" value="1"/>
</dbReference>
<dbReference type="Pfam" id="PF07729">
    <property type="entry name" value="FCD"/>
    <property type="match status" value="1"/>
</dbReference>
<dbReference type="STRING" id="438753.AZC_2483"/>
<name>A8IAA1_AZOC5</name>
<dbReference type="PANTHER" id="PTHR43537:SF24">
    <property type="entry name" value="GLUCONATE OPERON TRANSCRIPTIONAL REPRESSOR"/>
    <property type="match status" value="1"/>
</dbReference>
<keyword evidence="2" id="KW-0238">DNA-binding</keyword>
<dbReference type="HOGENOM" id="CLU_017584_5_3_5"/>
<reference evidence="6" key="2">
    <citation type="submission" date="2007-04" db="EMBL/GenBank/DDBJ databases">
        <title>Complete genome sequence of the nitrogen-fixing bacterium Azorhizobium caulinodans ORS571.</title>
        <authorList>
            <person name="Lee K.B."/>
            <person name="Backer P.D."/>
            <person name="Aono T."/>
            <person name="Liu C.T."/>
            <person name="Suzuki S."/>
            <person name="Suzuki T."/>
            <person name="Kaneko T."/>
            <person name="Yamada M."/>
            <person name="Tabata S."/>
            <person name="Kupfer D.M."/>
            <person name="Najar F.Z."/>
            <person name="Wiley G.B."/>
            <person name="Roe B."/>
            <person name="Binnewies T."/>
            <person name="Ussery D."/>
            <person name="Vereecke D."/>
            <person name="Gevers D."/>
            <person name="Holsters M."/>
            <person name="Oyaizu H."/>
        </authorList>
    </citation>
    <scope>NUCLEOTIDE SEQUENCE [LARGE SCALE GENOMIC DNA]</scope>
    <source>
        <strain evidence="6">ATCC 43989 / DSM 5975 / JCM 20966 / LMG 6465 / NBRC 14845 / NCIMB 13405 / ORS 571</strain>
    </source>
</reference>
<reference evidence="5 6" key="5">
    <citation type="journal article" date="2010" name="Appl. Environ. Microbiol.">
        <title>phrR-like gene praR of Azorhizobium caulinodans ORS571 is essential for symbiosis with Sesbania rostrata and is involved in expression of reb genes.</title>
        <authorList>
            <person name="Akiba N."/>
            <person name="Aono T."/>
            <person name="Toyazaki H."/>
            <person name="Sato S."/>
            <person name="Oyaizu H."/>
        </authorList>
    </citation>
    <scope>NUCLEOTIDE SEQUENCE [LARGE SCALE GENOMIC DNA]</scope>
    <source>
        <strain evidence="6">ATCC 43989 / DSM 5975 / JCM 20966 / LMG 6465 / NBRC 14845 / NCIMB 13405 / ORS 571</strain>
    </source>
</reference>
<accession>A8IAA1</accession>
<reference evidence="5 6" key="1">
    <citation type="journal article" date="2007" name="Appl. Environ. Microbiol.">
        <title>Rhizobial factors required for stem nodule maturation and maintenance in Sesbania rostrata-Azorhizobium caulinodans ORS571 symbiosis.</title>
        <authorList>
            <person name="Suzuki S."/>
            <person name="Aono T."/>
            <person name="Lee KB."/>
            <person name="Suzuki T."/>
            <person name="Liu CT."/>
            <person name="Miwa H."/>
            <person name="Wakao S."/>
            <person name="Iki T."/>
            <person name="Oyaizu H."/>
        </authorList>
    </citation>
    <scope>NUCLEOTIDE SEQUENCE [LARGE SCALE GENOMIC DNA]</scope>
    <source>
        <strain evidence="6">ATCC 43989 / DSM 5975 / JCM 20966 / LMG 6465 / NBRC 14845 / NCIMB 13405 / ORS 571</strain>
    </source>
</reference>
<dbReference type="PROSITE" id="PS50949">
    <property type="entry name" value="HTH_GNTR"/>
    <property type="match status" value="1"/>
</dbReference>
<dbReference type="Pfam" id="PF00392">
    <property type="entry name" value="GntR"/>
    <property type="match status" value="1"/>
</dbReference>
<keyword evidence="3" id="KW-0804">Transcription</keyword>
<reference evidence="5 6" key="3">
    <citation type="journal article" date="2008" name="BMC Genomics">
        <title>The genome of the versatile nitrogen fixer Azorhizobium caulinodans ORS571.</title>
        <authorList>
            <person name="Lee KB."/>
            <person name="Backer P.D."/>
            <person name="Aono T."/>
            <person name="Liu CT."/>
            <person name="Suzuki S."/>
            <person name="Suzuki T."/>
            <person name="Kaneko T."/>
            <person name="Yamada M."/>
            <person name="Tabata S."/>
            <person name="Kupfer D.M."/>
            <person name="Najar F.Z."/>
            <person name="Wiley G.B."/>
            <person name="Roe B."/>
            <person name="Binnewies T.T."/>
            <person name="Ussery D.W."/>
            <person name="D'Haeze W."/>
            <person name="Herder J.D."/>
            <person name="Gevers D."/>
            <person name="Vereecke D."/>
            <person name="Holsters M."/>
            <person name="Oyaizu H."/>
        </authorList>
    </citation>
    <scope>NUCLEOTIDE SEQUENCE [LARGE SCALE GENOMIC DNA]</scope>
    <source>
        <strain evidence="6">ATCC 43989 / DSM 5975 / JCM 20966 / LMG 6465 / NBRC 14845 / NCIMB 13405 / ORS 571</strain>
    </source>
</reference>
<dbReference type="InterPro" id="IPR036390">
    <property type="entry name" value="WH_DNA-bd_sf"/>
</dbReference>
<dbReference type="EMBL" id="AP009384">
    <property type="protein sequence ID" value="BAF88481.1"/>
    <property type="molecule type" value="Genomic_DNA"/>
</dbReference>
<dbReference type="GO" id="GO:0003677">
    <property type="term" value="F:DNA binding"/>
    <property type="evidence" value="ECO:0007669"/>
    <property type="project" value="UniProtKB-KW"/>
</dbReference>
<dbReference type="InterPro" id="IPR008920">
    <property type="entry name" value="TF_FadR/GntR_C"/>
</dbReference>
<dbReference type="Proteomes" id="UP000000270">
    <property type="component" value="Chromosome"/>
</dbReference>
<keyword evidence="1" id="KW-0805">Transcription regulation</keyword>
<dbReference type="Gene3D" id="1.20.120.530">
    <property type="entry name" value="GntR ligand-binding domain-like"/>
    <property type="match status" value="1"/>
</dbReference>
<dbReference type="SMART" id="SM00345">
    <property type="entry name" value="HTH_GNTR"/>
    <property type="match status" value="1"/>
</dbReference>
<dbReference type="PANTHER" id="PTHR43537">
    <property type="entry name" value="TRANSCRIPTIONAL REGULATOR, GNTR FAMILY"/>
    <property type="match status" value="1"/>
</dbReference>
<reference evidence="5 6" key="4">
    <citation type="journal article" date="2009" name="Appl. Environ. Microbiol.">
        <title>Comparative genome-wide transcriptional profiling of Azorhizobium caulinodans ORS571 grown under free-living and symbiotic conditions.</title>
        <authorList>
            <person name="Tsukada S."/>
            <person name="Aono T."/>
            <person name="Akiba N."/>
            <person name="Lee KB."/>
            <person name="Liu CT."/>
            <person name="Toyazaki H."/>
            <person name="Oyaizu H."/>
        </authorList>
    </citation>
    <scope>NUCLEOTIDE SEQUENCE [LARGE SCALE GENOMIC DNA]</scope>
    <source>
        <strain evidence="6">ATCC 43989 / DSM 5975 / JCM 20966 / LMG 6465 / NBRC 14845 / NCIMB 13405 / ORS 571</strain>
    </source>
</reference>
<dbReference type="Gene3D" id="1.10.10.10">
    <property type="entry name" value="Winged helix-like DNA-binding domain superfamily/Winged helix DNA-binding domain"/>
    <property type="match status" value="1"/>
</dbReference>
<dbReference type="PRINTS" id="PR00035">
    <property type="entry name" value="HTHGNTR"/>
</dbReference>
<sequence length="244" mass="27064">MHAHFLCGPCPENSRSTLRMVTETDAGTAAPRLTEVAYRQLLDMILSGALEAGSLVQERKLAKQLDVSRTPLRDALFRLEGEGLLIRRGEGALQVKTVTLEDYSHALRVRLVLEREAARLAAGHVPPVTLAALRARIEAVTQHEEGDDPHPSRTDLDGTDDDLHDVVANASGNPLLAELIRQVRQRSRLFGLERRPRRIGEIAREHLAILDAVASGDADAAEQAMARHIGNVMEDLRQRFFDRR</sequence>
<gene>
    <name evidence="5" type="primary">gntR</name>
    <name evidence="5" type="ordered locus">AZC_2483</name>
</gene>
<organism evidence="5 6">
    <name type="scientific">Azorhizobium caulinodans (strain ATCC 43989 / DSM 5975 / JCM 20966 / LMG 6465 / NBRC 14845 / NCIMB 13405 / ORS 571)</name>
    <dbReference type="NCBI Taxonomy" id="438753"/>
    <lineage>
        <taxon>Bacteria</taxon>
        <taxon>Pseudomonadati</taxon>
        <taxon>Pseudomonadota</taxon>
        <taxon>Alphaproteobacteria</taxon>
        <taxon>Hyphomicrobiales</taxon>
        <taxon>Xanthobacteraceae</taxon>
        <taxon>Azorhizobium</taxon>
    </lineage>
</organism>
<dbReference type="eggNOG" id="COG1802">
    <property type="taxonomic scope" value="Bacteria"/>
</dbReference>
<evidence type="ECO:0000313" key="5">
    <source>
        <dbReference type="EMBL" id="BAF88481.1"/>
    </source>
</evidence>
<dbReference type="SUPFAM" id="SSF48008">
    <property type="entry name" value="GntR ligand-binding domain-like"/>
    <property type="match status" value="1"/>
</dbReference>
<dbReference type="InterPro" id="IPR011711">
    <property type="entry name" value="GntR_C"/>
</dbReference>
<protein>
    <submittedName>
        <fullName evidence="5">Transcriptional regulator</fullName>
    </submittedName>
</protein>
<dbReference type="InterPro" id="IPR000524">
    <property type="entry name" value="Tscrpt_reg_HTH_GntR"/>
</dbReference>
<evidence type="ECO:0000313" key="6">
    <source>
        <dbReference type="Proteomes" id="UP000000270"/>
    </source>
</evidence>
<dbReference type="SUPFAM" id="SSF46785">
    <property type="entry name" value="Winged helix' DNA-binding domain"/>
    <property type="match status" value="1"/>
</dbReference>
<reference evidence="5 6" key="6">
    <citation type="journal article" date="2011" name="Appl. Environ. Microbiol.">
        <title>Involvement of the azorhizobial chromosome partition gene (parA) in the onset of bacteroid differentiation during Sesbania rostrata stem nodule development.</title>
        <authorList>
            <person name="Liu CT."/>
            <person name="Lee KB."/>
            <person name="Wang YS."/>
            <person name="Peng MH."/>
            <person name="Lee KT."/>
            <person name="Suzuki S."/>
            <person name="Suzuki T."/>
            <person name="Oyaizu H."/>
        </authorList>
    </citation>
    <scope>NUCLEOTIDE SEQUENCE [LARGE SCALE GENOMIC DNA]</scope>
    <source>
        <strain evidence="6">ATCC 43989 / DSM 5975 / JCM 20966 / LMG 6465 / NBRC 14845 / NCIMB 13405 / ORS 571</strain>
    </source>
</reference>